<evidence type="ECO:0000313" key="2">
    <source>
        <dbReference type="EMBL" id="CAF4466712.1"/>
    </source>
</evidence>
<reference evidence="2" key="1">
    <citation type="submission" date="2021-02" db="EMBL/GenBank/DDBJ databases">
        <authorList>
            <person name="Nowell W R."/>
        </authorList>
    </citation>
    <scope>NUCLEOTIDE SEQUENCE</scope>
</reference>
<organism evidence="2 3">
    <name type="scientific">Adineta steineri</name>
    <dbReference type="NCBI Taxonomy" id="433720"/>
    <lineage>
        <taxon>Eukaryota</taxon>
        <taxon>Metazoa</taxon>
        <taxon>Spiralia</taxon>
        <taxon>Gnathifera</taxon>
        <taxon>Rotifera</taxon>
        <taxon>Eurotatoria</taxon>
        <taxon>Bdelloidea</taxon>
        <taxon>Adinetida</taxon>
        <taxon>Adinetidae</taxon>
        <taxon>Adineta</taxon>
    </lineage>
</organism>
<feature type="region of interest" description="Disordered" evidence="1">
    <location>
        <begin position="1"/>
        <end position="48"/>
    </location>
</feature>
<evidence type="ECO:0000313" key="3">
    <source>
        <dbReference type="Proteomes" id="UP000663881"/>
    </source>
</evidence>
<evidence type="ECO:0000256" key="1">
    <source>
        <dbReference type="SAM" id="MobiDB-lite"/>
    </source>
</evidence>
<name>A0A820TIC7_9BILA</name>
<dbReference type="EMBL" id="CAJOAY010037870">
    <property type="protein sequence ID" value="CAF4466712.1"/>
    <property type="molecule type" value="Genomic_DNA"/>
</dbReference>
<feature type="compositionally biased region" description="Basic residues" evidence="1">
    <location>
        <begin position="1"/>
        <end position="19"/>
    </location>
</feature>
<proteinExistence type="predicted"/>
<sequence>HQHHHHQPATHSALGRRRSPSPVSRRTEANNRARSLSPLHIGIDPRTY</sequence>
<comment type="caution">
    <text evidence="2">The sequence shown here is derived from an EMBL/GenBank/DDBJ whole genome shotgun (WGS) entry which is preliminary data.</text>
</comment>
<accession>A0A820TIC7</accession>
<dbReference type="Proteomes" id="UP000663881">
    <property type="component" value="Unassembled WGS sequence"/>
</dbReference>
<protein>
    <submittedName>
        <fullName evidence="2">Uncharacterized protein</fullName>
    </submittedName>
</protein>
<feature type="non-terminal residue" evidence="2">
    <location>
        <position position="1"/>
    </location>
</feature>
<dbReference type="AlphaFoldDB" id="A0A820TIC7"/>
<gene>
    <name evidence="2" type="ORF">OKA104_LOCUS55001</name>
</gene>